<gene>
    <name evidence="1" type="ORF">Deia_01042</name>
</gene>
<name>A0A5B8XIP7_9RICK</name>
<dbReference type="AlphaFoldDB" id="A0A5B8XIP7"/>
<dbReference type="Proteomes" id="UP000321934">
    <property type="component" value="Chromosome"/>
</dbReference>
<sequence length="367" mass="39926">MKIYNKRKKRGSMIQLLIFIIIFAGMLSVAVVAVEYVQNQYRMYVLTREVSAIREESRKFETMYGVPPYLVNSGWSYLSMFQKNNPNVLKLISMSGLEAFRLMKQVGMLSLFDTNPSFAYGITAVTNTQSITSSSGTPSIKNDCATGSNKCDLDFIRRILVGNLLPYSKYNINAVWVPGVSANYFAGTSVANTGISLAKQYGLILNLPLFALVGKNGLNPNMTLANPSTSIDTNPVLVADVSFMARLYSNAASTTVVDAKMTPQSPVMSASEAKNLDLKIDDGKPLTGFILADNPYPFYGIDRSSKGGSCIDAPLTNSPISTNAWSAIDVSASKMSTAGYIKTVSYNPDSISKNNYGCILFVYPDNG</sequence>
<keyword evidence="2" id="KW-1185">Reference proteome</keyword>
<evidence type="ECO:0000313" key="1">
    <source>
        <dbReference type="EMBL" id="QED23824.1"/>
    </source>
</evidence>
<organism evidence="1 2">
    <name type="scientific">Candidatus Deianiraea vastatrix</name>
    <dbReference type="NCBI Taxonomy" id="2163644"/>
    <lineage>
        <taxon>Bacteria</taxon>
        <taxon>Pseudomonadati</taxon>
        <taxon>Pseudomonadota</taxon>
        <taxon>Alphaproteobacteria</taxon>
        <taxon>Rickettsiales</taxon>
        <taxon>Candidatus Deianiraeaceae</taxon>
        <taxon>Candidatus Deianiraea</taxon>
    </lineage>
</organism>
<protein>
    <submittedName>
        <fullName evidence="1">Uncharacterized protein</fullName>
    </submittedName>
</protein>
<accession>A0A5B8XIP7</accession>
<dbReference type="RefSeq" id="WP_146821225.1">
    <property type="nucleotide sequence ID" value="NZ_CP029077.1"/>
</dbReference>
<proteinExistence type="predicted"/>
<dbReference type="EMBL" id="CP029077">
    <property type="protein sequence ID" value="QED23824.1"/>
    <property type="molecule type" value="Genomic_DNA"/>
</dbReference>
<evidence type="ECO:0000313" key="2">
    <source>
        <dbReference type="Proteomes" id="UP000321934"/>
    </source>
</evidence>
<reference evidence="1 2" key="1">
    <citation type="journal article" date="2019" name="ISME J.">
        <title>Deianiraea, an extracellular bacterium associated with the ciliate Paramecium, suggests an alternative scenario for the evolution of Rickettsiales.</title>
        <authorList>
            <person name="Castelli M."/>
            <person name="Sabaneyeva E."/>
            <person name="Lanzoni O."/>
            <person name="Lebedeva N."/>
            <person name="Floriano A.M."/>
            <person name="Gaiarsa S."/>
            <person name="Benken K."/>
            <person name="Modeo L."/>
            <person name="Bandi C."/>
            <person name="Potekhin A."/>
            <person name="Sassera D."/>
            <person name="Petroni G."/>
        </authorList>
    </citation>
    <scope>NUCLEOTIDE SEQUENCE [LARGE SCALE GENOMIC DNA]</scope>
    <source>
        <strain evidence="1">CyL4-1</strain>
    </source>
</reference>